<dbReference type="SUPFAM" id="SSF52058">
    <property type="entry name" value="L domain-like"/>
    <property type="match status" value="1"/>
</dbReference>
<dbReference type="Proteomes" id="UP000694660">
    <property type="component" value="Unassembled WGS sequence"/>
</dbReference>
<dbReference type="SUPFAM" id="SSF48239">
    <property type="entry name" value="Terpenoid cyclases/Protein prenyltransferases"/>
    <property type="match status" value="2"/>
</dbReference>
<dbReference type="EMBL" id="JAEKFT010000003">
    <property type="protein sequence ID" value="MBT0960254.1"/>
    <property type="molecule type" value="Genomic_DNA"/>
</dbReference>
<proteinExistence type="predicted"/>
<evidence type="ECO:0008006" key="3">
    <source>
        <dbReference type="Google" id="ProtNLM"/>
    </source>
</evidence>
<keyword evidence="2" id="KW-1185">Reference proteome</keyword>
<organism evidence="1 2">
    <name type="scientific">Denitromonas iodatirespirans</name>
    <dbReference type="NCBI Taxonomy" id="2795389"/>
    <lineage>
        <taxon>Bacteria</taxon>
        <taxon>Pseudomonadati</taxon>
        <taxon>Pseudomonadota</taxon>
        <taxon>Betaproteobacteria</taxon>
        <taxon>Rhodocyclales</taxon>
        <taxon>Zoogloeaceae</taxon>
        <taxon>Denitromonas</taxon>
    </lineage>
</organism>
<dbReference type="Gene3D" id="1.50.10.20">
    <property type="match status" value="1"/>
</dbReference>
<dbReference type="RefSeq" id="WP_214360006.1">
    <property type="nucleotide sequence ID" value="NZ_JAEKFT010000003.1"/>
</dbReference>
<name>A0A944D5E7_DENI1</name>
<comment type="caution">
    <text evidence="1">The sequence shown here is derived from an EMBL/GenBank/DDBJ whole genome shotgun (WGS) entry which is preliminary data.</text>
</comment>
<dbReference type="AlphaFoldDB" id="A0A944D5E7"/>
<dbReference type="InterPro" id="IPR032675">
    <property type="entry name" value="LRR_dom_sf"/>
</dbReference>
<gene>
    <name evidence="1" type="ORF">I8J34_03615</name>
</gene>
<dbReference type="Gene3D" id="3.80.10.10">
    <property type="entry name" value="Ribonuclease Inhibitor"/>
    <property type="match status" value="1"/>
</dbReference>
<protein>
    <recommendedName>
        <fullName evidence="3">Leucine-rich repeat domain-containing protein</fullName>
    </recommendedName>
</protein>
<dbReference type="InterPro" id="IPR008930">
    <property type="entry name" value="Terpenoid_cyclase/PrenylTrfase"/>
</dbReference>
<sequence length="447" mass="45773">MKSKPAASDSPTSRQRRACRTVGHSVLTLAAALTALAVGGPALAGTYAAPAQRAADWLEAQQDASDGSWRDSAEVRTFLQSTEAVLALHQANRRRGPYYAGQTWIENHDPQNLDALARRLLVLRATQSSAQQDIDALLAAVSTPAAGQSGWGLAKRYRASPLDTALALDALRTVGATFSSTQAIAYLKATQLTPAGDQGWPTAADSTTDAYTTARVVQALAAYKGSDPSLAAPLANAVATLKAKVTTSSAPHVRAAAALAYLRMDPASSDTAVLLDSLSAVQRADGGFDAGVFATGLIAQAFSAAEGVGATVSRERVDVTDAALRTAINDALGRGAMDQLNQGELSQLTTLDISNLGVTSLEGLQYAANLTTLYAANNAISDTGPIDGLASLTTTDLNGNPCAGCTPVASDDGDVPIPLWALGMLGAALMGAVGRAGRPGQSGRSDA</sequence>
<evidence type="ECO:0000313" key="2">
    <source>
        <dbReference type="Proteomes" id="UP000694660"/>
    </source>
</evidence>
<evidence type="ECO:0000313" key="1">
    <source>
        <dbReference type="EMBL" id="MBT0960254.1"/>
    </source>
</evidence>
<reference evidence="2" key="1">
    <citation type="journal article" date="2022" name="ISME J.">
        <title>Genetic and phylogenetic analysis of dissimilatory iodate-reducing bacteria identifies potential niches across the world's oceans.</title>
        <authorList>
            <person name="Reyes-Umana V."/>
            <person name="Henning Z."/>
            <person name="Lee K."/>
            <person name="Barnum T.P."/>
            <person name="Coates J.D."/>
        </authorList>
    </citation>
    <scope>NUCLEOTIDE SEQUENCE [LARGE SCALE GENOMIC DNA]</scope>
    <source>
        <strain evidence="2">IR12</strain>
    </source>
</reference>
<accession>A0A944D5E7</accession>